<dbReference type="InterPro" id="IPR024706">
    <property type="entry name" value="Peroxiredoxin_AhpC-typ"/>
</dbReference>
<keyword evidence="6 15" id="KW-0560">Oxidoreductase</keyword>
<dbReference type="NCBIfam" id="NF006960">
    <property type="entry name" value="PRK09437.1"/>
    <property type="match status" value="1"/>
</dbReference>
<protein>
    <recommendedName>
        <fullName evidence="3">thioredoxin-dependent peroxiredoxin</fullName>
        <ecNumber evidence="3">1.11.1.24</ecNumber>
    </recommendedName>
    <alternativeName>
        <fullName evidence="11">Bacterioferritin comigratory protein</fullName>
    </alternativeName>
    <alternativeName>
        <fullName evidence="9">Thioredoxin peroxidase</fullName>
    </alternativeName>
</protein>
<evidence type="ECO:0000256" key="10">
    <source>
        <dbReference type="ARBA" id="ARBA00038489"/>
    </source>
</evidence>
<dbReference type="PIRSF" id="PIRSF000239">
    <property type="entry name" value="AHPC"/>
    <property type="match status" value="1"/>
</dbReference>
<evidence type="ECO:0000313" key="15">
    <source>
        <dbReference type="EMBL" id="KLU64245.1"/>
    </source>
</evidence>
<evidence type="ECO:0000256" key="2">
    <source>
        <dbReference type="ARBA" id="ARBA00011245"/>
    </source>
</evidence>
<dbReference type="GO" id="GO:0008379">
    <property type="term" value="F:thioredoxin peroxidase activity"/>
    <property type="evidence" value="ECO:0007669"/>
    <property type="project" value="TreeGrafter"/>
</dbReference>
<keyword evidence="8" id="KW-0676">Redox-active center</keyword>
<dbReference type="EC" id="1.11.1.24" evidence="3"/>
<dbReference type="AlphaFoldDB" id="A0A0J1FL85"/>
<keyword evidence="4 15" id="KW-0575">Peroxidase</keyword>
<feature type="active site" description="Cysteine sulfenic acid (-SOH) intermediate; for peroxidase activity" evidence="13">
    <location>
        <position position="44"/>
    </location>
</feature>
<evidence type="ECO:0000256" key="11">
    <source>
        <dbReference type="ARBA" id="ARBA00041373"/>
    </source>
</evidence>
<dbReference type="InterPro" id="IPR013766">
    <property type="entry name" value="Thioredoxin_domain"/>
</dbReference>
<gene>
    <name evidence="15" type="primary">bcp</name>
    <name evidence="15" type="ORF">DEAC_c38780</name>
</gene>
<evidence type="ECO:0000256" key="8">
    <source>
        <dbReference type="ARBA" id="ARBA00023284"/>
    </source>
</evidence>
<feature type="domain" description="Thioredoxin" evidence="14">
    <location>
        <begin position="2"/>
        <end position="153"/>
    </location>
</feature>
<accession>A0A0J1FL85</accession>
<evidence type="ECO:0000256" key="5">
    <source>
        <dbReference type="ARBA" id="ARBA00022862"/>
    </source>
</evidence>
<sequence length="153" mass="17484">MLQMGDIAPNFLAEGSQGQPVKLSELRGKKIILYFYPKDMTSGCTSEACDFRDHYIDLSNNDTVVIGVSKDPMGSHHKFIEKYQLPFILVSDPNLEIIQAYDVWKEKTMYGKKSMGIVRTTFLIDQDGVIRKIYPKVKVKGHVEQVLEDLRKL</sequence>
<dbReference type="EMBL" id="LDZY01000016">
    <property type="protein sequence ID" value="KLU64245.1"/>
    <property type="molecule type" value="Genomic_DNA"/>
</dbReference>
<evidence type="ECO:0000256" key="6">
    <source>
        <dbReference type="ARBA" id="ARBA00023002"/>
    </source>
</evidence>
<dbReference type="GO" id="GO:0034599">
    <property type="term" value="P:cellular response to oxidative stress"/>
    <property type="evidence" value="ECO:0007669"/>
    <property type="project" value="TreeGrafter"/>
</dbReference>
<dbReference type="InterPro" id="IPR036249">
    <property type="entry name" value="Thioredoxin-like_sf"/>
</dbReference>
<evidence type="ECO:0000256" key="13">
    <source>
        <dbReference type="PIRSR" id="PIRSR000239-1"/>
    </source>
</evidence>
<dbReference type="PATRIC" id="fig|476652.3.peg.4105"/>
<dbReference type="FunFam" id="3.40.30.10:FF:000007">
    <property type="entry name" value="Thioredoxin-dependent thiol peroxidase"/>
    <property type="match status" value="1"/>
</dbReference>
<dbReference type="GO" id="GO:0045454">
    <property type="term" value="P:cell redox homeostasis"/>
    <property type="evidence" value="ECO:0007669"/>
    <property type="project" value="TreeGrafter"/>
</dbReference>
<keyword evidence="16" id="KW-1185">Reference proteome</keyword>
<dbReference type="STRING" id="476652.DEAC_c38780"/>
<dbReference type="GO" id="GO:0005737">
    <property type="term" value="C:cytoplasm"/>
    <property type="evidence" value="ECO:0007669"/>
    <property type="project" value="TreeGrafter"/>
</dbReference>
<dbReference type="CDD" id="cd03017">
    <property type="entry name" value="PRX_BCP"/>
    <property type="match status" value="1"/>
</dbReference>
<dbReference type="RefSeq" id="WP_047811650.1">
    <property type="nucleotide sequence ID" value="NZ_LDZY01000016.1"/>
</dbReference>
<evidence type="ECO:0000256" key="4">
    <source>
        <dbReference type="ARBA" id="ARBA00022559"/>
    </source>
</evidence>
<evidence type="ECO:0000256" key="1">
    <source>
        <dbReference type="ARBA" id="ARBA00003330"/>
    </source>
</evidence>
<name>A0A0J1FL85_9FIRM</name>
<comment type="function">
    <text evidence="1">Thiol-specific peroxidase that catalyzes the reduction of hydrogen peroxide and organic hydroperoxides to water and alcohols, respectively. Plays a role in cell protection against oxidative stress by detoxifying peroxides and as sensor of hydrogen peroxide-mediated signaling events.</text>
</comment>
<dbReference type="Gene3D" id="3.40.30.10">
    <property type="entry name" value="Glutaredoxin"/>
    <property type="match status" value="1"/>
</dbReference>
<comment type="similarity">
    <text evidence="10">Belongs to the peroxiredoxin family. BCP/PrxQ subfamily.</text>
</comment>
<evidence type="ECO:0000256" key="3">
    <source>
        <dbReference type="ARBA" id="ARBA00013017"/>
    </source>
</evidence>
<dbReference type="PROSITE" id="PS51352">
    <property type="entry name" value="THIOREDOXIN_2"/>
    <property type="match status" value="1"/>
</dbReference>
<comment type="caution">
    <text evidence="15">The sequence shown here is derived from an EMBL/GenBank/DDBJ whole genome shotgun (WGS) entry which is preliminary data.</text>
</comment>
<evidence type="ECO:0000313" key="16">
    <source>
        <dbReference type="Proteomes" id="UP000036356"/>
    </source>
</evidence>
<keyword evidence="7" id="KW-1015">Disulfide bond</keyword>
<dbReference type="SUPFAM" id="SSF52833">
    <property type="entry name" value="Thioredoxin-like"/>
    <property type="match status" value="1"/>
</dbReference>
<organism evidence="15 16">
    <name type="scientific">Desulfosporosinus acididurans</name>
    <dbReference type="NCBI Taxonomy" id="476652"/>
    <lineage>
        <taxon>Bacteria</taxon>
        <taxon>Bacillati</taxon>
        <taxon>Bacillota</taxon>
        <taxon>Clostridia</taxon>
        <taxon>Eubacteriales</taxon>
        <taxon>Desulfitobacteriaceae</taxon>
        <taxon>Desulfosporosinus</taxon>
    </lineage>
</organism>
<dbReference type="Pfam" id="PF00578">
    <property type="entry name" value="AhpC-TSA"/>
    <property type="match status" value="1"/>
</dbReference>
<evidence type="ECO:0000259" key="14">
    <source>
        <dbReference type="PROSITE" id="PS51352"/>
    </source>
</evidence>
<comment type="subunit">
    <text evidence="2">Monomer.</text>
</comment>
<proteinExistence type="inferred from homology"/>
<dbReference type="Proteomes" id="UP000036356">
    <property type="component" value="Unassembled WGS sequence"/>
</dbReference>
<dbReference type="PANTHER" id="PTHR42801">
    <property type="entry name" value="THIOREDOXIN-DEPENDENT PEROXIDE REDUCTASE"/>
    <property type="match status" value="1"/>
</dbReference>
<evidence type="ECO:0000256" key="7">
    <source>
        <dbReference type="ARBA" id="ARBA00023157"/>
    </source>
</evidence>
<dbReference type="PANTHER" id="PTHR42801:SF4">
    <property type="entry name" value="AHPC_TSA FAMILY PROTEIN"/>
    <property type="match status" value="1"/>
</dbReference>
<comment type="catalytic activity">
    <reaction evidence="12">
        <text>a hydroperoxide + [thioredoxin]-dithiol = an alcohol + [thioredoxin]-disulfide + H2O</text>
        <dbReference type="Rhea" id="RHEA:62620"/>
        <dbReference type="Rhea" id="RHEA-COMP:10698"/>
        <dbReference type="Rhea" id="RHEA-COMP:10700"/>
        <dbReference type="ChEBI" id="CHEBI:15377"/>
        <dbReference type="ChEBI" id="CHEBI:29950"/>
        <dbReference type="ChEBI" id="CHEBI:30879"/>
        <dbReference type="ChEBI" id="CHEBI:35924"/>
        <dbReference type="ChEBI" id="CHEBI:50058"/>
        <dbReference type="EC" id="1.11.1.24"/>
    </reaction>
</comment>
<evidence type="ECO:0000256" key="12">
    <source>
        <dbReference type="ARBA" id="ARBA00049091"/>
    </source>
</evidence>
<reference evidence="15 16" key="1">
    <citation type="submission" date="2015-06" db="EMBL/GenBank/DDBJ databases">
        <title>Draft genome of the moderately acidophilic sulfate reducer Candidatus Desulfosporosinus acididurans strain M1.</title>
        <authorList>
            <person name="Poehlein A."/>
            <person name="Petzsch P."/>
            <person name="Johnson B.D."/>
            <person name="Schloemann M."/>
            <person name="Daniel R."/>
            <person name="Muehling M."/>
        </authorList>
    </citation>
    <scope>NUCLEOTIDE SEQUENCE [LARGE SCALE GENOMIC DNA]</scope>
    <source>
        <strain evidence="15 16">M1</strain>
    </source>
</reference>
<dbReference type="InterPro" id="IPR050924">
    <property type="entry name" value="Peroxiredoxin_BCP/PrxQ"/>
</dbReference>
<evidence type="ECO:0000256" key="9">
    <source>
        <dbReference type="ARBA" id="ARBA00032824"/>
    </source>
</evidence>
<dbReference type="InterPro" id="IPR000866">
    <property type="entry name" value="AhpC/TSA"/>
</dbReference>
<keyword evidence="5" id="KW-0049">Antioxidant</keyword>